<feature type="compositionally biased region" description="Basic and acidic residues" evidence="11">
    <location>
        <begin position="762"/>
        <end position="773"/>
    </location>
</feature>
<dbReference type="InterPro" id="IPR039761">
    <property type="entry name" value="Bms1/Tsr1"/>
</dbReference>
<evidence type="ECO:0000259" key="12">
    <source>
        <dbReference type="PROSITE" id="PS51714"/>
    </source>
</evidence>
<feature type="region of interest" description="Disordered" evidence="11">
    <location>
        <begin position="747"/>
        <end position="807"/>
    </location>
</feature>
<dbReference type="InterPro" id="IPR007034">
    <property type="entry name" value="BMS1_TSR1_C"/>
</dbReference>
<keyword evidence="6" id="KW-0067">ATP-binding</keyword>
<name>A0A4W4EIV6_ELEEL</name>
<feature type="compositionally biased region" description="Acidic residues" evidence="11">
    <location>
        <begin position="569"/>
        <end position="597"/>
    </location>
</feature>
<dbReference type="InterPro" id="IPR012948">
    <property type="entry name" value="AARP2CN"/>
</dbReference>
<evidence type="ECO:0000256" key="8">
    <source>
        <dbReference type="ARBA" id="ARBA00023242"/>
    </source>
</evidence>
<feature type="compositionally biased region" description="Acidic residues" evidence="11">
    <location>
        <begin position="748"/>
        <end position="761"/>
    </location>
</feature>
<comment type="catalytic activity">
    <reaction evidence="9">
        <text>GTP + H2O = GDP + phosphate + H(+)</text>
        <dbReference type="Rhea" id="RHEA:19669"/>
        <dbReference type="ChEBI" id="CHEBI:15377"/>
        <dbReference type="ChEBI" id="CHEBI:15378"/>
        <dbReference type="ChEBI" id="CHEBI:37565"/>
        <dbReference type="ChEBI" id="CHEBI:43474"/>
        <dbReference type="ChEBI" id="CHEBI:58189"/>
    </reaction>
    <physiologicalReaction direction="left-to-right" evidence="9">
        <dbReference type="Rhea" id="RHEA:19670"/>
    </physiologicalReaction>
</comment>
<dbReference type="Pfam" id="PF08142">
    <property type="entry name" value="AARP2CN"/>
    <property type="match status" value="1"/>
</dbReference>
<gene>
    <name evidence="13" type="primary">BMS1</name>
</gene>
<evidence type="ECO:0000256" key="2">
    <source>
        <dbReference type="ARBA" id="ARBA00022517"/>
    </source>
</evidence>
<organism evidence="13 14">
    <name type="scientific">Electrophorus electricus</name>
    <name type="common">Electric eel</name>
    <name type="synonym">Gymnotus electricus</name>
    <dbReference type="NCBI Taxonomy" id="8005"/>
    <lineage>
        <taxon>Eukaryota</taxon>
        <taxon>Metazoa</taxon>
        <taxon>Chordata</taxon>
        <taxon>Craniata</taxon>
        <taxon>Vertebrata</taxon>
        <taxon>Euteleostomi</taxon>
        <taxon>Actinopterygii</taxon>
        <taxon>Neopterygii</taxon>
        <taxon>Teleostei</taxon>
        <taxon>Ostariophysi</taxon>
        <taxon>Gymnotiformes</taxon>
        <taxon>Gymnotoidei</taxon>
        <taxon>Gymnotidae</taxon>
        <taxon>Electrophorus</taxon>
    </lineage>
</organism>
<dbReference type="AlphaFoldDB" id="A0A4W4EIV6"/>
<dbReference type="InterPro" id="IPR030387">
    <property type="entry name" value="G_Bms1/Tsr1_dom"/>
</dbReference>
<evidence type="ECO:0000256" key="3">
    <source>
        <dbReference type="ARBA" id="ARBA00022553"/>
    </source>
</evidence>
<keyword evidence="2" id="KW-0690">Ribosome biogenesis</keyword>
<dbReference type="InterPro" id="IPR027417">
    <property type="entry name" value="P-loop_NTPase"/>
</dbReference>
<dbReference type="GeneTree" id="ENSGT00940000153195"/>
<dbReference type="GO" id="GO:0031016">
    <property type="term" value="P:pancreas development"/>
    <property type="evidence" value="ECO:0007669"/>
    <property type="project" value="Ensembl"/>
</dbReference>
<reference evidence="13" key="5">
    <citation type="submission" date="2025-09" db="UniProtKB">
        <authorList>
            <consortium name="Ensembl"/>
        </authorList>
    </citation>
    <scope>IDENTIFICATION</scope>
</reference>
<sequence>MEGREQKRHQQKQSGPKAQRKKRRKQGEQGTELEKDERKRNPRAFGVHSAVRMTRTFHRTQDIKTKKHHIPLVDRTPLEPPPIVVVVTGPPKVGKSTLIRCLIKNYTRQKLSDICGPVTIVSGKKRRLTFIECNNDINTMIDLAKVADLVLMLIDASFGFEMETFEFLNICQVHGFPRVMGVLTHLDSFKNNKSLNKTKKRLKHRFWTEVYQGAKLFYLSGMVYGEYQTQEVKNLGRFISVMKFRPLMWQTSHPYIVADRMEDLTDPEAIRLDPKCDRTVSLYGYLRGTFLKNKGQIHIPGVGDFSVEDLSFLPDPCPLPELLKKRALNEKERLLYAPMAGVGGLVYDKDAVYIDMPGGHVKQQQEEMRPTTEMVQSLMGTHTTLDAKMAASKVSLFTGTAALASEEVQENSGEQGPVESRVWDPETRRERRKAVFMEEDEEDGSEGSDEELSDEEGEEVEEESEEGQEVEEDEEGDDESIRDKEEVRKEECRAAKEEAPPLSPLVEGGGARRAVTERPAFADSDDELEKSEREEGNGDEEEEMEEGEAEEKHEKGATVPPDSGHCSEEDTDDDSDEEEEEEEEEENEGDSEMDEQVNSEPPGKETAKTKTTCAAKEEEMDGAGEGEPGTDTPGALRWKESLAQKATEAHLKRQRAAPNLRKLVYGTVVVEEEEEEVVDEEDEELGGLFRVSRPEKSKKVRADATDCSRFQPDTSHDWDQEEMLASIRDCFVTGKWEGDKDATTLLKEDDELYGDFEDLETGEVHRAKPRQGDEAEDDDDDDDGGSGDDAENEEEEAPLVKFDDEEAQKNKRLEKKRRLKERFDAEYDDGDATYFDDLKEEMQKQAELNRTEFEGMDDESRVQYEGFRPGMYVRLEIPGLPCEFVTNFDPHYPIILGGLGASEGNIGYLQMRLKKHRWYNRILKTRDPLILSLGWRRFQTIPLYHIEDHNGRHRLLKYTPEHMHCGASIWGPITPQGTGFLAVQSVAGTQAKFRIAATGVVLDLDKSMTVVKKLKLIGYPYKIFKNTCFIQGMFNTVLEVAKFEGASIRTVSGIKGQIKKALRTPPGAFRATFEDRLLMSDIVFLRSWYPVLVPQLYNPVTSLLMPAGQKDMWTGMRTLGQIKHDLGIQNKPNQDSLYKPVLRQKRHFNPLHIPKELQKALPFKSKPKLRAAKGPAPRDLRRPAVVREPHERKVAALLSALSTIYAHKNKKAQAEQHAKHRDFLKQREKQEAEKQKRQREERKKVYRAMGQKEQKKLKSSLKGTSKDD</sequence>
<keyword evidence="14" id="KW-1185">Reference proteome</keyword>
<feature type="region of interest" description="Disordered" evidence="11">
    <location>
        <begin position="1162"/>
        <end position="1188"/>
    </location>
</feature>
<proteinExistence type="inferred from homology"/>
<keyword evidence="8" id="KW-0539">Nucleus</keyword>
<feature type="compositionally biased region" description="Acidic residues" evidence="11">
    <location>
        <begin position="774"/>
        <end position="797"/>
    </location>
</feature>
<dbReference type="GO" id="GO:0005654">
    <property type="term" value="C:nucleoplasm"/>
    <property type="evidence" value="ECO:0007669"/>
    <property type="project" value="UniProtKB-ARBA"/>
</dbReference>
<dbReference type="PANTHER" id="PTHR12858">
    <property type="entry name" value="RIBOSOME BIOGENESIS PROTEIN"/>
    <property type="match status" value="1"/>
</dbReference>
<evidence type="ECO:0000256" key="4">
    <source>
        <dbReference type="ARBA" id="ARBA00022741"/>
    </source>
</evidence>
<feature type="compositionally biased region" description="Basic residues" evidence="11">
    <location>
        <begin position="1"/>
        <end position="11"/>
    </location>
</feature>
<dbReference type="GO" id="GO:0003924">
    <property type="term" value="F:GTPase activity"/>
    <property type="evidence" value="ECO:0007669"/>
    <property type="project" value="TreeGrafter"/>
</dbReference>
<dbReference type="PANTHER" id="PTHR12858:SF2">
    <property type="entry name" value="RIBOSOME BIOGENESIS PROTEIN BMS1 HOMOLOG"/>
    <property type="match status" value="1"/>
</dbReference>
<keyword evidence="7" id="KW-0342">GTP-binding</keyword>
<feature type="domain" description="Bms1-type G" evidence="12">
    <location>
        <begin position="80"/>
        <end position="245"/>
    </location>
</feature>
<protein>
    <recommendedName>
        <fullName evidence="12">Bms1-type G domain-containing protein</fullName>
    </recommendedName>
</protein>
<dbReference type="GO" id="GO:0000462">
    <property type="term" value="P:maturation of SSU-rRNA from tricistronic rRNA transcript (SSU-rRNA, 5.8S rRNA, LSU-rRNA)"/>
    <property type="evidence" value="ECO:0007669"/>
    <property type="project" value="TreeGrafter"/>
</dbReference>
<feature type="compositionally biased region" description="Basic and acidic residues" evidence="11">
    <location>
        <begin position="1212"/>
        <end position="1243"/>
    </location>
</feature>
<keyword evidence="4" id="KW-0547">Nucleotide-binding</keyword>
<dbReference type="Proteomes" id="UP000314983">
    <property type="component" value="Chromosome 14"/>
</dbReference>
<dbReference type="GO" id="GO:0034511">
    <property type="term" value="F:U3 snoRNA binding"/>
    <property type="evidence" value="ECO:0007669"/>
    <property type="project" value="TreeGrafter"/>
</dbReference>
<comment type="subcellular location">
    <subcellularLocation>
        <location evidence="1">Nucleus</location>
        <location evidence="1">Nucleolus</location>
    </subcellularLocation>
</comment>
<evidence type="ECO:0000256" key="11">
    <source>
        <dbReference type="SAM" id="MobiDB-lite"/>
    </source>
</evidence>
<reference evidence="14" key="1">
    <citation type="journal article" date="2014" name="Science">
        <title>Nonhuman genetics. Genomic basis for the convergent evolution of electric organs.</title>
        <authorList>
            <person name="Gallant J.R."/>
            <person name="Traeger L.L."/>
            <person name="Volkening J.D."/>
            <person name="Moffett H."/>
            <person name="Chen P.H."/>
            <person name="Novina C.D."/>
            <person name="Phillips G.N.Jr."/>
            <person name="Anand R."/>
            <person name="Wells G.B."/>
            <person name="Pinch M."/>
            <person name="Guth R."/>
            <person name="Unguez G.A."/>
            <person name="Albert J.S."/>
            <person name="Zakon H.H."/>
            <person name="Samanta M.P."/>
            <person name="Sussman M.R."/>
        </authorList>
    </citation>
    <scope>NUCLEOTIDE SEQUENCE [LARGE SCALE GENOMIC DNA]</scope>
</reference>
<keyword evidence="5" id="KW-0378">Hydrolase</keyword>
<feature type="compositionally biased region" description="Acidic residues" evidence="11">
    <location>
        <begin position="537"/>
        <end position="549"/>
    </location>
</feature>
<dbReference type="GO" id="GO:0030686">
    <property type="term" value="C:90S preribosome"/>
    <property type="evidence" value="ECO:0007669"/>
    <property type="project" value="TreeGrafter"/>
</dbReference>
<feature type="compositionally biased region" description="Basic and acidic residues" evidence="11">
    <location>
        <begin position="479"/>
        <end position="499"/>
    </location>
</feature>
<evidence type="ECO:0000256" key="6">
    <source>
        <dbReference type="ARBA" id="ARBA00022840"/>
    </source>
</evidence>
<feature type="region of interest" description="Disordered" evidence="11">
    <location>
        <begin position="1"/>
        <end position="45"/>
    </location>
</feature>
<keyword evidence="3" id="KW-0597">Phosphoprotein</keyword>
<evidence type="ECO:0000256" key="9">
    <source>
        <dbReference type="ARBA" id="ARBA00049117"/>
    </source>
</evidence>
<dbReference type="Pfam" id="PF04950">
    <property type="entry name" value="RIBIOP_C"/>
    <property type="match status" value="1"/>
</dbReference>
<feature type="compositionally biased region" description="Basic and acidic residues" evidence="11">
    <location>
        <begin position="1176"/>
        <end position="1188"/>
    </location>
</feature>
<dbReference type="CDD" id="cd01882">
    <property type="entry name" value="BMS1"/>
    <property type="match status" value="1"/>
</dbReference>
<evidence type="ECO:0000313" key="14">
    <source>
        <dbReference type="Proteomes" id="UP000314983"/>
    </source>
</evidence>
<feature type="compositionally biased region" description="Acidic residues" evidence="11">
    <location>
        <begin position="437"/>
        <end position="478"/>
    </location>
</feature>
<accession>A0A4W4EIV6</accession>
<dbReference type="GO" id="GO:0005525">
    <property type="term" value="F:GTP binding"/>
    <property type="evidence" value="ECO:0007669"/>
    <property type="project" value="UniProtKB-KW"/>
</dbReference>
<dbReference type="GO" id="GO:0005524">
    <property type="term" value="F:ATP binding"/>
    <property type="evidence" value="ECO:0007669"/>
    <property type="project" value="UniProtKB-KW"/>
</dbReference>
<dbReference type="SMART" id="SM01362">
    <property type="entry name" value="DUF663"/>
    <property type="match status" value="1"/>
</dbReference>
<dbReference type="GO" id="GO:0032040">
    <property type="term" value="C:small-subunit processome"/>
    <property type="evidence" value="ECO:0007669"/>
    <property type="project" value="UniProtKB-ARBA"/>
</dbReference>
<reference evidence="13" key="3">
    <citation type="submission" date="2020-05" db="EMBL/GenBank/DDBJ databases">
        <title>Electrophorus electricus (electric eel) genome, fEleEle1, primary haplotype.</title>
        <authorList>
            <person name="Myers G."/>
            <person name="Meyer A."/>
            <person name="Fedrigo O."/>
            <person name="Formenti G."/>
            <person name="Rhie A."/>
            <person name="Tracey A."/>
            <person name="Sims Y."/>
            <person name="Jarvis E.D."/>
        </authorList>
    </citation>
    <scope>NUCLEOTIDE SEQUENCE [LARGE SCALE GENOMIC DNA]</scope>
</reference>
<dbReference type="SUPFAM" id="SSF52540">
    <property type="entry name" value="P-loop containing nucleoside triphosphate hydrolases"/>
    <property type="match status" value="1"/>
</dbReference>
<reference evidence="13" key="4">
    <citation type="submission" date="2025-08" db="UniProtKB">
        <authorList>
            <consortium name="Ensembl"/>
        </authorList>
    </citation>
    <scope>IDENTIFICATION</scope>
</reference>
<dbReference type="PROSITE" id="PS51714">
    <property type="entry name" value="G_BMS1"/>
    <property type="match status" value="1"/>
</dbReference>
<feature type="region of interest" description="Disordered" evidence="11">
    <location>
        <begin position="1209"/>
        <end position="1268"/>
    </location>
</feature>
<reference evidence="14" key="2">
    <citation type="journal article" date="2017" name="Sci. Adv.">
        <title>A tail of two voltages: Proteomic comparison of the three electric organs of the electric eel.</title>
        <authorList>
            <person name="Traeger L.L."/>
            <person name="Sabat G."/>
            <person name="Barrett-Wilt G.A."/>
            <person name="Wells G.B."/>
            <person name="Sussman M.R."/>
        </authorList>
    </citation>
    <scope>NUCLEOTIDE SEQUENCE [LARGE SCALE GENOMIC DNA]</scope>
</reference>
<dbReference type="InterPro" id="IPR037875">
    <property type="entry name" value="Bms1_N"/>
</dbReference>
<dbReference type="GO" id="GO:0000479">
    <property type="term" value="P:endonucleolytic cleavage of tricistronic rRNA transcript (SSU-rRNA, 5.8S rRNA, LSU-rRNA)"/>
    <property type="evidence" value="ECO:0007669"/>
    <property type="project" value="TreeGrafter"/>
</dbReference>
<dbReference type="GO" id="GO:0001889">
    <property type="term" value="P:liver development"/>
    <property type="evidence" value="ECO:0007669"/>
    <property type="project" value="Ensembl"/>
</dbReference>
<feature type="region of interest" description="Disordered" evidence="11">
    <location>
        <begin position="405"/>
        <end position="636"/>
    </location>
</feature>
<comment type="similarity">
    <text evidence="10">Belongs to the TRAFAC class translation factor GTPase superfamily. Bms1-like GTPase family. BMS1 subfamily.</text>
</comment>
<dbReference type="SMART" id="SM00785">
    <property type="entry name" value="AARP2CN"/>
    <property type="match status" value="1"/>
</dbReference>
<evidence type="ECO:0000256" key="1">
    <source>
        <dbReference type="ARBA" id="ARBA00004604"/>
    </source>
</evidence>
<dbReference type="Gene3D" id="3.40.50.300">
    <property type="entry name" value="P-loop containing nucleotide triphosphate hydrolases"/>
    <property type="match status" value="1"/>
</dbReference>
<feature type="compositionally biased region" description="Basic and acidic residues" evidence="11">
    <location>
        <begin position="421"/>
        <end position="436"/>
    </location>
</feature>
<evidence type="ECO:0000256" key="5">
    <source>
        <dbReference type="ARBA" id="ARBA00022801"/>
    </source>
</evidence>
<evidence type="ECO:0000313" key="13">
    <source>
        <dbReference type="Ensembl" id="ENSEEEP00000010955.2"/>
    </source>
</evidence>
<dbReference type="Ensembl" id="ENSEEET00000011083.2">
    <property type="protein sequence ID" value="ENSEEEP00000010955.2"/>
    <property type="gene ID" value="ENSEEEG00000005542.2"/>
</dbReference>
<evidence type="ECO:0000256" key="7">
    <source>
        <dbReference type="ARBA" id="ARBA00023134"/>
    </source>
</evidence>
<dbReference type="FunFam" id="3.40.50.300:FF:000105">
    <property type="entry name" value="BMS1 ribosome biogenesis factor"/>
    <property type="match status" value="1"/>
</dbReference>
<evidence type="ECO:0000256" key="10">
    <source>
        <dbReference type="ARBA" id="ARBA00061391"/>
    </source>
</evidence>